<proteinExistence type="inferred from homology"/>
<dbReference type="PRINTS" id="PR00813">
    <property type="entry name" value="BCTERIALGSPG"/>
</dbReference>
<sequence length="150" mass="16505">MECLRMGNRLKLKLLRQSGFTLLELLIVMIIIGLLAALIGPKMIGRVGESRQTVAKQQIEGFSSALEMYKLDTTKYPSQDQGLEALITAPQGVSNWKGPYLKKKLIPKDPWGNNYVYICPGEHGDFDIISYGADGNAGGEGEDKDAASWE</sequence>
<evidence type="ECO:0000259" key="11">
    <source>
        <dbReference type="Pfam" id="PF08334"/>
    </source>
</evidence>
<dbReference type="SUPFAM" id="SSF54523">
    <property type="entry name" value="Pili subunits"/>
    <property type="match status" value="1"/>
</dbReference>
<evidence type="ECO:0000256" key="2">
    <source>
        <dbReference type="ARBA" id="ARBA00009984"/>
    </source>
</evidence>
<evidence type="ECO:0000313" key="12">
    <source>
        <dbReference type="EMBL" id="OOP57209.1"/>
    </source>
</evidence>
<dbReference type="PROSITE" id="PS00409">
    <property type="entry name" value="PROKAR_NTER_METHYL"/>
    <property type="match status" value="1"/>
</dbReference>
<gene>
    <name evidence="12" type="ORF">AYP45_04925</name>
</gene>
<name>A0A1V4AVW5_9BACT</name>
<keyword evidence="8 10" id="KW-1133">Transmembrane helix</keyword>
<comment type="caution">
    <text evidence="12">The sequence shown here is derived from an EMBL/GenBank/DDBJ whole genome shotgun (WGS) entry which is preliminary data.</text>
</comment>
<dbReference type="NCBIfam" id="TIGR01710">
    <property type="entry name" value="typeII_sec_gspG"/>
    <property type="match status" value="1"/>
</dbReference>
<keyword evidence="4" id="KW-1003">Cell membrane</keyword>
<evidence type="ECO:0000256" key="5">
    <source>
        <dbReference type="ARBA" id="ARBA00022481"/>
    </source>
</evidence>
<dbReference type="NCBIfam" id="TIGR02532">
    <property type="entry name" value="IV_pilin_GFxxxE"/>
    <property type="match status" value="1"/>
</dbReference>
<dbReference type="PANTHER" id="PTHR30093:SF44">
    <property type="entry name" value="TYPE II SECRETION SYSTEM CORE PROTEIN G"/>
    <property type="match status" value="1"/>
</dbReference>
<reference evidence="12 13" key="1">
    <citation type="journal article" date="2017" name="Water Res.">
        <title>Discovery and metagenomic analysis of an anammox bacterial enrichment related to Candidatus "Brocadia caroliniensis" in a full-scale glycerol-fed nitritation-denitritation separate centrate treatment process.</title>
        <authorList>
            <person name="Park H."/>
            <person name="Brotto A.C."/>
            <person name="van Loosdrecht M.C."/>
            <person name="Chandran K."/>
        </authorList>
    </citation>
    <scope>NUCLEOTIDE SEQUENCE [LARGE SCALE GENOMIC DNA]</scope>
    <source>
        <strain evidence="12">26THWARD</strain>
    </source>
</reference>
<dbReference type="PANTHER" id="PTHR30093">
    <property type="entry name" value="GENERAL SECRETION PATHWAY PROTEIN G"/>
    <property type="match status" value="1"/>
</dbReference>
<evidence type="ECO:0000313" key="13">
    <source>
        <dbReference type="Proteomes" id="UP000189681"/>
    </source>
</evidence>
<keyword evidence="6" id="KW-0997">Cell inner membrane</keyword>
<evidence type="ECO:0000256" key="9">
    <source>
        <dbReference type="ARBA" id="ARBA00023136"/>
    </source>
</evidence>
<evidence type="ECO:0000256" key="1">
    <source>
        <dbReference type="ARBA" id="ARBA00004377"/>
    </source>
</evidence>
<dbReference type="Proteomes" id="UP000189681">
    <property type="component" value="Unassembled WGS sequence"/>
</dbReference>
<evidence type="ECO:0000256" key="6">
    <source>
        <dbReference type="ARBA" id="ARBA00022519"/>
    </source>
</evidence>
<feature type="transmembrane region" description="Helical" evidence="10">
    <location>
        <begin position="20"/>
        <end position="40"/>
    </location>
</feature>
<dbReference type="Pfam" id="PF08334">
    <property type="entry name" value="T2SSG"/>
    <property type="match status" value="1"/>
</dbReference>
<accession>A0A1V4AVW5</accession>
<dbReference type="InterPro" id="IPR012902">
    <property type="entry name" value="N_methyl_site"/>
</dbReference>
<keyword evidence="7 10" id="KW-0812">Transmembrane</keyword>
<protein>
    <recommendedName>
        <fullName evidence="3">Type II secretion system core protein G</fullName>
    </recommendedName>
</protein>
<dbReference type="InterPro" id="IPR013545">
    <property type="entry name" value="T2SS_protein-GspG_C"/>
</dbReference>
<keyword evidence="9 10" id="KW-0472">Membrane</keyword>
<comment type="similarity">
    <text evidence="2">Belongs to the GSP G family.</text>
</comment>
<dbReference type="EMBL" id="AYTS01000041">
    <property type="protein sequence ID" value="OOP57209.1"/>
    <property type="molecule type" value="Genomic_DNA"/>
</dbReference>
<dbReference type="InterPro" id="IPR010054">
    <property type="entry name" value="Type2_sec_GspG"/>
</dbReference>
<dbReference type="GO" id="GO:0015627">
    <property type="term" value="C:type II protein secretion system complex"/>
    <property type="evidence" value="ECO:0007669"/>
    <property type="project" value="InterPro"/>
</dbReference>
<evidence type="ECO:0000256" key="7">
    <source>
        <dbReference type="ARBA" id="ARBA00022692"/>
    </source>
</evidence>
<dbReference type="InterPro" id="IPR000983">
    <property type="entry name" value="Bac_GSPG_pilin"/>
</dbReference>
<dbReference type="Pfam" id="PF07963">
    <property type="entry name" value="N_methyl"/>
    <property type="match status" value="1"/>
</dbReference>
<dbReference type="Gene3D" id="3.30.700.10">
    <property type="entry name" value="Glycoprotein, Type 4 Pilin"/>
    <property type="match status" value="1"/>
</dbReference>
<dbReference type="GO" id="GO:0015628">
    <property type="term" value="P:protein secretion by the type II secretion system"/>
    <property type="evidence" value="ECO:0007669"/>
    <property type="project" value="InterPro"/>
</dbReference>
<evidence type="ECO:0000256" key="8">
    <source>
        <dbReference type="ARBA" id="ARBA00022989"/>
    </source>
</evidence>
<evidence type="ECO:0000256" key="4">
    <source>
        <dbReference type="ARBA" id="ARBA00022475"/>
    </source>
</evidence>
<dbReference type="InterPro" id="IPR045584">
    <property type="entry name" value="Pilin-like"/>
</dbReference>
<evidence type="ECO:0000256" key="3">
    <source>
        <dbReference type="ARBA" id="ARBA00020042"/>
    </source>
</evidence>
<feature type="domain" description="Type II secretion system protein GspG C-terminal" evidence="11">
    <location>
        <begin position="42"/>
        <end position="149"/>
    </location>
</feature>
<organism evidence="12 13">
    <name type="scientific">Candidatus Brocadia carolinensis</name>
    <dbReference type="NCBI Taxonomy" id="1004156"/>
    <lineage>
        <taxon>Bacteria</taxon>
        <taxon>Pseudomonadati</taxon>
        <taxon>Planctomycetota</taxon>
        <taxon>Candidatus Brocadiia</taxon>
        <taxon>Candidatus Brocadiales</taxon>
        <taxon>Candidatus Brocadiaceae</taxon>
        <taxon>Candidatus Brocadia</taxon>
    </lineage>
</organism>
<dbReference type="AlphaFoldDB" id="A0A1V4AVW5"/>
<dbReference type="STRING" id="1004156.AYP45_04925"/>
<comment type="subcellular location">
    <subcellularLocation>
        <location evidence="1">Cell inner membrane</location>
        <topology evidence="1">Single-pass membrane protein</topology>
    </subcellularLocation>
</comment>
<evidence type="ECO:0000256" key="10">
    <source>
        <dbReference type="SAM" id="Phobius"/>
    </source>
</evidence>
<keyword evidence="5" id="KW-0488">Methylation</keyword>
<dbReference type="GO" id="GO:0005886">
    <property type="term" value="C:plasma membrane"/>
    <property type="evidence" value="ECO:0007669"/>
    <property type="project" value="UniProtKB-SubCell"/>
</dbReference>